<sequence>MAIPTLLVTLLPVVDGKLLQIVITYASSKVNDWFKKLISDEDVLDDTKLSIEIIDRIATQFGSIVDDFASFFNKKEKHEQIMVDIQIVRYPEMYNPYFKIYRIQLTAWIDRTRTLFHQYDHGGIRGGIDLDLVLSAASRQMPNSRLLREPRTFSTFRGLWMLMKEASGYWYLSGT</sequence>
<dbReference type="OrthoDB" id="2735833at2759"/>
<reference evidence="2" key="1">
    <citation type="journal article" date="2021" name="Nat. Commun.">
        <title>Genetic determinants of endophytism in the Arabidopsis root mycobiome.</title>
        <authorList>
            <person name="Mesny F."/>
            <person name="Miyauchi S."/>
            <person name="Thiergart T."/>
            <person name="Pickel B."/>
            <person name="Atanasova L."/>
            <person name="Karlsson M."/>
            <person name="Huettel B."/>
            <person name="Barry K.W."/>
            <person name="Haridas S."/>
            <person name="Chen C."/>
            <person name="Bauer D."/>
            <person name="Andreopoulos W."/>
            <person name="Pangilinan J."/>
            <person name="LaButti K."/>
            <person name="Riley R."/>
            <person name="Lipzen A."/>
            <person name="Clum A."/>
            <person name="Drula E."/>
            <person name="Henrissat B."/>
            <person name="Kohler A."/>
            <person name="Grigoriev I.V."/>
            <person name="Martin F.M."/>
            <person name="Hacquard S."/>
        </authorList>
    </citation>
    <scope>NUCLEOTIDE SEQUENCE</scope>
    <source>
        <strain evidence="2">FSSC 5 MPI-SDFR-AT-0091</strain>
    </source>
</reference>
<dbReference type="EMBL" id="JAGTJS010000001">
    <property type="protein sequence ID" value="KAH7276191.1"/>
    <property type="molecule type" value="Genomic_DNA"/>
</dbReference>
<evidence type="ECO:0000313" key="3">
    <source>
        <dbReference type="Proteomes" id="UP000736672"/>
    </source>
</evidence>
<evidence type="ECO:0000256" key="1">
    <source>
        <dbReference type="SAM" id="SignalP"/>
    </source>
</evidence>
<dbReference type="AlphaFoldDB" id="A0A9P9L8Z3"/>
<evidence type="ECO:0008006" key="4">
    <source>
        <dbReference type="Google" id="ProtNLM"/>
    </source>
</evidence>
<dbReference type="Proteomes" id="UP000736672">
    <property type="component" value="Unassembled WGS sequence"/>
</dbReference>
<comment type="caution">
    <text evidence="2">The sequence shown here is derived from an EMBL/GenBank/DDBJ whole genome shotgun (WGS) entry which is preliminary data.</text>
</comment>
<protein>
    <recommendedName>
        <fullName evidence="4">Rx N-terminal domain-containing protein</fullName>
    </recommendedName>
</protein>
<accession>A0A9P9L8Z3</accession>
<keyword evidence="1" id="KW-0732">Signal</keyword>
<evidence type="ECO:0000313" key="2">
    <source>
        <dbReference type="EMBL" id="KAH7276191.1"/>
    </source>
</evidence>
<gene>
    <name evidence="2" type="ORF">B0J15DRAFT_558352</name>
</gene>
<name>A0A9P9L8Z3_FUSSL</name>
<keyword evidence="3" id="KW-1185">Reference proteome</keyword>
<proteinExistence type="predicted"/>
<organism evidence="2 3">
    <name type="scientific">Fusarium solani</name>
    <name type="common">Filamentous fungus</name>
    <dbReference type="NCBI Taxonomy" id="169388"/>
    <lineage>
        <taxon>Eukaryota</taxon>
        <taxon>Fungi</taxon>
        <taxon>Dikarya</taxon>
        <taxon>Ascomycota</taxon>
        <taxon>Pezizomycotina</taxon>
        <taxon>Sordariomycetes</taxon>
        <taxon>Hypocreomycetidae</taxon>
        <taxon>Hypocreales</taxon>
        <taxon>Nectriaceae</taxon>
        <taxon>Fusarium</taxon>
        <taxon>Fusarium solani species complex</taxon>
    </lineage>
</organism>
<feature type="signal peptide" evidence="1">
    <location>
        <begin position="1"/>
        <end position="16"/>
    </location>
</feature>
<feature type="chain" id="PRO_5040173690" description="Rx N-terminal domain-containing protein" evidence="1">
    <location>
        <begin position="17"/>
        <end position="175"/>
    </location>
</feature>